<reference evidence="1" key="1">
    <citation type="journal article" date="2023" name="Int. J. Syst. Evol. Microbiol.">
        <title>Collibacillus ludicampi gen. nov., sp. nov., a new soil bacterium of the family Alicyclobacillaceae.</title>
        <authorList>
            <person name="Jojima T."/>
            <person name="Ioku Y."/>
            <person name="Fukuta Y."/>
            <person name="Shirasaka N."/>
            <person name="Matsumura Y."/>
            <person name="Mori M."/>
        </authorList>
    </citation>
    <scope>NUCLEOTIDE SEQUENCE</scope>
    <source>
        <strain evidence="1">TP075</strain>
    </source>
</reference>
<evidence type="ECO:0008006" key="3">
    <source>
        <dbReference type="Google" id="ProtNLM"/>
    </source>
</evidence>
<evidence type="ECO:0000313" key="1">
    <source>
        <dbReference type="EMBL" id="GIM46885.1"/>
    </source>
</evidence>
<dbReference type="SUPFAM" id="SSF53756">
    <property type="entry name" value="UDP-Glycosyltransferase/glycogen phosphorylase"/>
    <property type="match status" value="1"/>
</dbReference>
<dbReference type="EMBL" id="BOQE01000001">
    <property type="protein sequence ID" value="GIM46885.1"/>
    <property type="molecule type" value="Genomic_DNA"/>
</dbReference>
<organism evidence="1 2">
    <name type="scientific">Collibacillus ludicampi</name>
    <dbReference type="NCBI Taxonomy" id="2771369"/>
    <lineage>
        <taxon>Bacteria</taxon>
        <taxon>Bacillati</taxon>
        <taxon>Bacillota</taxon>
        <taxon>Bacilli</taxon>
        <taxon>Bacillales</taxon>
        <taxon>Alicyclobacillaceae</taxon>
        <taxon>Collibacillus</taxon>
    </lineage>
</organism>
<sequence length="401" mass="45913">MKRILMVSYFAPPLLSAESILVAKTLPYLAEYFKIDLITVGPDPEYKRDEQLLHHMQHENLRIFRYRNPKFSNKILRRLYEKGIRKIVDVNIAWMRNVLAQHHGNVNLADYSLIYSRSQPGTSHLVALEFKRQLGIPWVAQFSDPWAHNPYHSSNRVDERHEERVIHAADRYVFPTVEMCDLVAAHYRSLNIGERSKVIPHCYDASLYYSRTSKENGITLAYIGDFYGIRSPEPLLKALSIIQEKEPILLQNVRVRVIGNVESKFRALIDTYKDRVSVPIDLVGQVPYLQSLEKMAESDILLLIDAPSDVNLFLPSKLIDYFGARKPILGITSTKGTAGQLVGAFGFPVIDPLDAEGVANGLMKMIKELPSYQEKARNNVYDRFSAQEVAREFRDLFASLF</sequence>
<accession>A0AAV4LGD8</accession>
<name>A0AAV4LGD8_9BACL</name>
<keyword evidence="2" id="KW-1185">Reference proteome</keyword>
<dbReference type="PANTHER" id="PTHR12526">
    <property type="entry name" value="GLYCOSYLTRANSFERASE"/>
    <property type="match status" value="1"/>
</dbReference>
<dbReference type="PANTHER" id="PTHR12526:SF630">
    <property type="entry name" value="GLYCOSYLTRANSFERASE"/>
    <property type="match status" value="1"/>
</dbReference>
<proteinExistence type="predicted"/>
<dbReference type="Gene3D" id="3.40.50.2000">
    <property type="entry name" value="Glycogen Phosphorylase B"/>
    <property type="match status" value="2"/>
</dbReference>
<comment type="caution">
    <text evidence="1">The sequence shown here is derived from an EMBL/GenBank/DDBJ whole genome shotgun (WGS) entry which is preliminary data.</text>
</comment>
<dbReference type="AlphaFoldDB" id="A0AAV4LGD8"/>
<evidence type="ECO:0000313" key="2">
    <source>
        <dbReference type="Proteomes" id="UP001057291"/>
    </source>
</evidence>
<protein>
    <recommendedName>
        <fullName evidence="3">Glycosyltransferase subfamily 4-like N-terminal domain-containing protein</fullName>
    </recommendedName>
</protein>
<gene>
    <name evidence="1" type="ORF">DNHGIG_24340</name>
</gene>
<dbReference type="RefSeq" id="WP_282199931.1">
    <property type="nucleotide sequence ID" value="NZ_BOQE01000001.1"/>
</dbReference>
<dbReference type="Proteomes" id="UP001057291">
    <property type="component" value="Unassembled WGS sequence"/>
</dbReference>